<reference evidence="2" key="2">
    <citation type="submission" date="2021-01" db="EMBL/GenBank/DDBJ databases">
        <authorList>
            <person name="Schikora-Tamarit M.A."/>
        </authorList>
    </citation>
    <scope>NUCLEOTIDE SEQUENCE</scope>
    <source>
        <strain evidence="2">CBS2887</strain>
    </source>
</reference>
<dbReference type="EMBL" id="JAEUBG010000296">
    <property type="protein sequence ID" value="KAH3688530.1"/>
    <property type="molecule type" value="Genomic_DNA"/>
</dbReference>
<comment type="caution">
    <text evidence="2">The sequence shown here is derived from an EMBL/GenBank/DDBJ whole genome shotgun (WGS) entry which is preliminary data.</text>
</comment>
<organism evidence="2 3">
    <name type="scientific">Wickerhamomyces pijperi</name>
    <name type="common">Yeast</name>
    <name type="synonym">Pichia pijperi</name>
    <dbReference type="NCBI Taxonomy" id="599730"/>
    <lineage>
        <taxon>Eukaryota</taxon>
        <taxon>Fungi</taxon>
        <taxon>Dikarya</taxon>
        <taxon>Ascomycota</taxon>
        <taxon>Saccharomycotina</taxon>
        <taxon>Saccharomycetes</taxon>
        <taxon>Phaffomycetales</taxon>
        <taxon>Wickerhamomycetaceae</taxon>
        <taxon>Wickerhamomyces</taxon>
    </lineage>
</organism>
<evidence type="ECO:0000313" key="2">
    <source>
        <dbReference type="EMBL" id="KAH3688530.1"/>
    </source>
</evidence>
<keyword evidence="3" id="KW-1185">Reference proteome</keyword>
<reference evidence="2" key="1">
    <citation type="journal article" date="2021" name="Open Biol.">
        <title>Shared evolutionary footprints suggest mitochondrial oxidative damage underlies multiple complex I losses in fungi.</title>
        <authorList>
            <person name="Schikora-Tamarit M.A."/>
            <person name="Marcet-Houben M."/>
            <person name="Nosek J."/>
            <person name="Gabaldon T."/>
        </authorList>
    </citation>
    <scope>NUCLEOTIDE SEQUENCE</scope>
    <source>
        <strain evidence="2">CBS2887</strain>
    </source>
</reference>
<gene>
    <name evidence="2" type="ORF">WICPIJ_000480</name>
</gene>
<protein>
    <submittedName>
        <fullName evidence="2">Uncharacterized protein</fullName>
    </submittedName>
</protein>
<evidence type="ECO:0000256" key="1">
    <source>
        <dbReference type="SAM" id="MobiDB-lite"/>
    </source>
</evidence>
<sequence length="72" mass="8290">MAREPSFAPSLNIWNEPLESKNDRNTSEKDQGNTKDDQSPDIQPQLDFVEVFPWHNGAKVHKVQQVDNQVED</sequence>
<accession>A0A9P8QG65</accession>
<evidence type="ECO:0000313" key="3">
    <source>
        <dbReference type="Proteomes" id="UP000774326"/>
    </source>
</evidence>
<dbReference type="AlphaFoldDB" id="A0A9P8QG65"/>
<feature type="compositionally biased region" description="Basic and acidic residues" evidence="1">
    <location>
        <begin position="18"/>
        <end position="38"/>
    </location>
</feature>
<name>A0A9P8QG65_WICPI</name>
<proteinExistence type="predicted"/>
<feature type="region of interest" description="Disordered" evidence="1">
    <location>
        <begin position="1"/>
        <end position="47"/>
    </location>
</feature>
<dbReference type="Proteomes" id="UP000774326">
    <property type="component" value="Unassembled WGS sequence"/>
</dbReference>